<evidence type="ECO:0000313" key="2">
    <source>
        <dbReference type="EMBL" id="CAF1647208.1"/>
    </source>
</evidence>
<dbReference type="Proteomes" id="UP000663852">
    <property type="component" value="Unassembled WGS sequence"/>
</dbReference>
<reference evidence="1" key="1">
    <citation type="submission" date="2021-02" db="EMBL/GenBank/DDBJ databases">
        <authorList>
            <person name="Nowell W R."/>
        </authorList>
    </citation>
    <scope>NUCLEOTIDE SEQUENCE</scope>
</reference>
<dbReference type="Proteomes" id="UP000663828">
    <property type="component" value="Unassembled WGS sequence"/>
</dbReference>
<proteinExistence type="predicted"/>
<protein>
    <submittedName>
        <fullName evidence="1">Uncharacterized protein</fullName>
    </submittedName>
</protein>
<gene>
    <name evidence="1" type="ORF">EDS130_LOCUS37555</name>
    <name evidence="2" type="ORF">XAT740_LOCUS54327</name>
</gene>
<name>A0A815MXA4_ADIRI</name>
<dbReference type="EMBL" id="CAJNOJ010000372">
    <property type="protein sequence ID" value="CAF1421959.1"/>
    <property type="molecule type" value="Genomic_DNA"/>
</dbReference>
<dbReference type="OrthoDB" id="48988at2759"/>
<dbReference type="EMBL" id="CAJNOR010009692">
    <property type="protein sequence ID" value="CAF1647208.1"/>
    <property type="molecule type" value="Genomic_DNA"/>
</dbReference>
<comment type="caution">
    <text evidence="1">The sequence shown here is derived from an EMBL/GenBank/DDBJ whole genome shotgun (WGS) entry which is preliminary data.</text>
</comment>
<sequence>MIRDEGMIFASRGALDRGNFKTQEQIEAMETAGEIGRSPIGPLKANERRVESKFNKEEINRTCDFKLGYLFDCMDRYPSKKWLIEATGNYDWAELPESIDAS</sequence>
<evidence type="ECO:0000313" key="1">
    <source>
        <dbReference type="EMBL" id="CAF1421959.1"/>
    </source>
</evidence>
<dbReference type="AlphaFoldDB" id="A0A815MXA4"/>
<organism evidence="1 4">
    <name type="scientific">Adineta ricciae</name>
    <name type="common">Rotifer</name>
    <dbReference type="NCBI Taxonomy" id="249248"/>
    <lineage>
        <taxon>Eukaryota</taxon>
        <taxon>Metazoa</taxon>
        <taxon>Spiralia</taxon>
        <taxon>Gnathifera</taxon>
        <taxon>Rotifera</taxon>
        <taxon>Eurotatoria</taxon>
        <taxon>Bdelloidea</taxon>
        <taxon>Adinetida</taxon>
        <taxon>Adinetidae</taxon>
        <taxon>Adineta</taxon>
    </lineage>
</organism>
<keyword evidence="3" id="KW-1185">Reference proteome</keyword>
<evidence type="ECO:0000313" key="3">
    <source>
        <dbReference type="Proteomes" id="UP000663828"/>
    </source>
</evidence>
<accession>A0A815MXA4</accession>
<evidence type="ECO:0000313" key="4">
    <source>
        <dbReference type="Proteomes" id="UP000663852"/>
    </source>
</evidence>